<evidence type="ECO:0000313" key="3">
    <source>
        <dbReference type="Proteomes" id="UP001153076"/>
    </source>
</evidence>
<sequence>MDRSFRSQHLTCMRRWVSLWGERESLKSRSLQWTTNGGESFKRNFIIYLVNCFFNGPKNRYCSKSILKYHKNVSQIPSLDWCQFVVDKLITSVRHYKGSTAPKGKVNNDFSAPSFISIVPLDKPSGKGQIQADTLVFDANVIIEKEKYREDVVLDQLKSVMKEDPSMLSCSLGLGLSQPDSQSLVPQNTSVPNPSTAAVNEDDGIEDDDDGAPLRFILRNTSQVNIVKKPAEKKSKEGDEPASKKGEVRKQSIKSKKQTLQVYMTGSKVPSPHNAKEPAGQSKEALSLEAERKQPEAENIDSSLAAKHEAGK</sequence>
<evidence type="ECO:0000313" key="2">
    <source>
        <dbReference type="EMBL" id="KAJ8421699.1"/>
    </source>
</evidence>
<feature type="compositionally biased region" description="Polar residues" evidence="1">
    <location>
        <begin position="179"/>
        <end position="198"/>
    </location>
</feature>
<dbReference type="PANTHER" id="PTHR34835">
    <property type="entry name" value="OS07G0283600 PROTEIN-RELATED"/>
    <property type="match status" value="1"/>
</dbReference>
<reference evidence="2" key="1">
    <citation type="submission" date="2022-04" db="EMBL/GenBank/DDBJ databases">
        <title>Carnegiea gigantea Genome sequencing and assembly v2.</title>
        <authorList>
            <person name="Copetti D."/>
            <person name="Sanderson M.J."/>
            <person name="Burquez A."/>
            <person name="Wojciechowski M.F."/>
        </authorList>
    </citation>
    <scope>NUCLEOTIDE SEQUENCE</scope>
    <source>
        <strain evidence="2">SGP5-SGP5p</strain>
        <tissue evidence="2">Aerial part</tissue>
    </source>
</reference>
<gene>
    <name evidence="2" type="ORF">Cgig2_002596</name>
</gene>
<dbReference type="Proteomes" id="UP001153076">
    <property type="component" value="Unassembled WGS sequence"/>
</dbReference>
<proteinExistence type="predicted"/>
<accession>A0A9Q1JGR2</accession>
<dbReference type="OrthoDB" id="679318at2759"/>
<dbReference type="EMBL" id="JAKOGI010002586">
    <property type="protein sequence ID" value="KAJ8421699.1"/>
    <property type="molecule type" value="Genomic_DNA"/>
</dbReference>
<organism evidence="2 3">
    <name type="scientific">Carnegiea gigantea</name>
    <dbReference type="NCBI Taxonomy" id="171969"/>
    <lineage>
        <taxon>Eukaryota</taxon>
        <taxon>Viridiplantae</taxon>
        <taxon>Streptophyta</taxon>
        <taxon>Embryophyta</taxon>
        <taxon>Tracheophyta</taxon>
        <taxon>Spermatophyta</taxon>
        <taxon>Magnoliopsida</taxon>
        <taxon>eudicotyledons</taxon>
        <taxon>Gunneridae</taxon>
        <taxon>Pentapetalae</taxon>
        <taxon>Caryophyllales</taxon>
        <taxon>Cactineae</taxon>
        <taxon>Cactaceae</taxon>
        <taxon>Cactoideae</taxon>
        <taxon>Echinocereeae</taxon>
        <taxon>Carnegiea</taxon>
    </lineage>
</organism>
<feature type="region of interest" description="Disordered" evidence="1">
    <location>
        <begin position="179"/>
        <end position="212"/>
    </location>
</feature>
<dbReference type="AlphaFoldDB" id="A0A9Q1JGR2"/>
<comment type="caution">
    <text evidence="2">The sequence shown here is derived from an EMBL/GenBank/DDBJ whole genome shotgun (WGS) entry which is preliminary data.</text>
</comment>
<feature type="compositionally biased region" description="Acidic residues" evidence="1">
    <location>
        <begin position="200"/>
        <end position="211"/>
    </location>
</feature>
<feature type="region of interest" description="Disordered" evidence="1">
    <location>
        <begin position="227"/>
        <end position="312"/>
    </location>
</feature>
<evidence type="ECO:0000256" key="1">
    <source>
        <dbReference type="SAM" id="MobiDB-lite"/>
    </source>
</evidence>
<protein>
    <submittedName>
        <fullName evidence="2">Uncharacterized protein</fullName>
    </submittedName>
</protein>
<name>A0A9Q1JGR2_9CARY</name>
<feature type="compositionally biased region" description="Basic and acidic residues" evidence="1">
    <location>
        <begin position="229"/>
        <end position="250"/>
    </location>
</feature>
<keyword evidence="3" id="KW-1185">Reference proteome</keyword>